<dbReference type="Pfam" id="PF00353">
    <property type="entry name" value="HemolysinCabind"/>
    <property type="match status" value="1"/>
</dbReference>
<sequence>MSKFVVNEAEAVTRTLDGSGDLLLVTRNGSIGVGGDGSIALVEDAGSRDNTIKIYGQIVALPGQGLNTSTAIRISGDNTHLILGDSAFVTGGQALYADGANARIENHGELIGQGYARACVTLGMGTLINSGRIYGDYAVTLYGASTLINQADGEIFASSLGVLLNSGVGGMSTRTVNHGSIIGLGGARGIDGGVGKDTVINDGYIRGSVYLYAGNDVIDNRGGKINGGIYGADGGDTLITDKSSDKLIETAFDIGMDTVKSTASYVLTDNVEQLMLLGARNINGTGTDTTNLIAGNKGDNILKGLGGDDLLNGGAGRDILIGGGGADHFQFQKGNGIDTIRDFANMSDIIDVSGFARVTSFAALKPLIEVHGQDVWVDFGRGDRLILQNTGRNEIDAGDFVFAF</sequence>
<name>A0A937CMK4_9HYPH</name>
<dbReference type="InterPro" id="IPR001343">
    <property type="entry name" value="Hemolysn_Ca-bd"/>
</dbReference>
<dbReference type="InterPro" id="IPR018511">
    <property type="entry name" value="Hemolysin-typ_Ca-bd_CS"/>
</dbReference>
<keyword evidence="2" id="KW-1185">Reference proteome</keyword>
<dbReference type="RefSeq" id="WP_201653040.1">
    <property type="nucleotide sequence ID" value="NZ_JAEQNC010000002.1"/>
</dbReference>
<gene>
    <name evidence="1" type="ORF">JJB09_03250</name>
</gene>
<dbReference type="Gene3D" id="2.150.10.10">
    <property type="entry name" value="Serralysin-like metalloprotease, C-terminal"/>
    <property type="match status" value="1"/>
</dbReference>
<protein>
    <recommendedName>
        <fullName evidence="3">Calcium-binding protein</fullName>
    </recommendedName>
</protein>
<dbReference type="EMBL" id="JAEQNC010000002">
    <property type="protein sequence ID" value="MBL0371034.1"/>
    <property type="molecule type" value="Genomic_DNA"/>
</dbReference>
<evidence type="ECO:0008006" key="3">
    <source>
        <dbReference type="Google" id="ProtNLM"/>
    </source>
</evidence>
<dbReference type="SUPFAM" id="SSF51120">
    <property type="entry name" value="beta-Roll"/>
    <property type="match status" value="1"/>
</dbReference>
<reference evidence="1" key="1">
    <citation type="submission" date="2021-01" db="EMBL/GenBank/DDBJ databases">
        <title>Rhizobium sp. strain KVB221 16S ribosomal RNA gene Genome sequencing and assembly.</title>
        <authorList>
            <person name="Kang M."/>
        </authorList>
    </citation>
    <scope>NUCLEOTIDE SEQUENCE</scope>
    <source>
        <strain evidence="1">KVB221</strain>
    </source>
</reference>
<dbReference type="InterPro" id="IPR011049">
    <property type="entry name" value="Serralysin-like_metalloprot_C"/>
</dbReference>
<accession>A0A937CMK4</accession>
<dbReference type="Proteomes" id="UP000633219">
    <property type="component" value="Unassembled WGS sequence"/>
</dbReference>
<dbReference type="AlphaFoldDB" id="A0A937CMK4"/>
<evidence type="ECO:0000313" key="1">
    <source>
        <dbReference type="EMBL" id="MBL0371034.1"/>
    </source>
</evidence>
<comment type="caution">
    <text evidence="1">The sequence shown here is derived from an EMBL/GenBank/DDBJ whole genome shotgun (WGS) entry which is preliminary data.</text>
</comment>
<dbReference type="PRINTS" id="PR00313">
    <property type="entry name" value="CABNDNGRPT"/>
</dbReference>
<evidence type="ECO:0000313" key="2">
    <source>
        <dbReference type="Proteomes" id="UP000633219"/>
    </source>
</evidence>
<dbReference type="GO" id="GO:0005509">
    <property type="term" value="F:calcium ion binding"/>
    <property type="evidence" value="ECO:0007669"/>
    <property type="project" value="InterPro"/>
</dbReference>
<organism evidence="1 2">
    <name type="scientific">Rhizobium setariae</name>
    <dbReference type="NCBI Taxonomy" id="2801340"/>
    <lineage>
        <taxon>Bacteria</taxon>
        <taxon>Pseudomonadati</taxon>
        <taxon>Pseudomonadota</taxon>
        <taxon>Alphaproteobacteria</taxon>
        <taxon>Hyphomicrobiales</taxon>
        <taxon>Rhizobiaceae</taxon>
        <taxon>Rhizobium/Agrobacterium group</taxon>
        <taxon>Rhizobium</taxon>
    </lineage>
</organism>
<proteinExistence type="predicted"/>
<dbReference type="PROSITE" id="PS00330">
    <property type="entry name" value="HEMOLYSIN_CALCIUM"/>
    <property type="match status" value="1"/>
</dbReference>